<evidence type="ECO:0000256" key="1">
    <source>
        <dbReference type="SAM" id="MobiDB-lite"/>
    </source>
</evidence>
<sequence length="350" mass="36712">MFTHIICAFLAPALAAAAAFPWAPPQPTLVVPAPDNWSPAPTKAPHVGAIELFRRAGLDNTCGFISGISTSSLTCYNSDYVCATNTYYGVHGCCDPNDMSACSIPTTCIPSSLMSASCTNSVCSDNGYIAKCTGTEAPNCYEWLYVYSTERTTTLTEYGCAAEAATMVIERTWSGMVTTAARSELQASGTEGSGPTKTTASSTTTDVPATTSPTAMQDTEHKSKSNNTGAIVGGAIGGLIVLGAIAWGIVYLILRNRRLEREAATVAHQSWISGQSGPAPGVTEFNPNGFMSGMSAAAYDEQQHKAWSPHKVHHSPNNSMSPECAGQGATLFGVVETAGTPVHEAPTYER</sequence>
<dbReference type="OrthoDB" id="5347452at2759"/>
<dbReference type="AlphaFoldDB" id="A0A6A6I0T5"/>
<dbReference type="EMBL" id="ML987204">
    <property type="protein sequence ID" value="KAF2243618.1"/>
    <property type="molecule type" value="Genomic_DNA"/>
</dbReference>
<dbReference type="Proteomes" id="UP000800094">
    <property type="component" value="Unassembled WGS sequence"/>
</dbReference>
<evidence type="ECO:0000313" key="4">
    <source>
        <dbReference type="EMBL" id="KAF2243618.1"/>
    </source>
</evidence>
<keyword evidence="2" id="KW-1133">Transmembrane helix</keyword>
<evidence type="ECO:0008006" key="6">
    <source>
        <dbReference type="Google" id="ProtNLM"/>
    </source>
</evidence>
<feature type="transmembrane region" description="Helical" evidence="2">
    <location>
        <begin position="230"/>
        <end position="254"/>
    </location>
</feature>
<feature type="signal peptide" evidence="3">
    <location>
        <begin position="1"/>
        <end position="19"/>
    </location>
</feature>
<dbReference type="GeneID" id="54583318"/>
<feature type="chain" id="PRO_5025391530" description="Mid2 domain-containing protein" evidence="3">
    <location>
        <begin position="20"/>
        <end position="350"/>
    </location>
</feature>
<keyword evidence="5" id="KW-1185">Reference proteome</keyword>
<gene>
    <name evidence="4" type="ORF">BU26DRAFT_523216</name>
</gene>
<evidence type="ECO:0000256" key="3">
    <source>
        <dbReference type="SAM" id="SignalP"/>
    </source>
</evidence>
<protein>
    <recommendedName>
        <fullName evidence="6">Mid2 domain-containing protein</fullName>
    </recommendedName>
</protein>
<reference evidence="4" key="1">
    <citation type="journal article" date="2020" name="Stud. Mycol.">
        <title>101 Dothideomycetes genomes: a test case for predicting lifestyles and emergence of pathogens.</title>
        <authorList>
            <person name="Haridas S."/>
            <person name="Albert R."/>
            <person name="Binder M."/>
            <person name="Bloem J."/>
            <person name="Labutti K."/>
            <person name="Salamov A."/>
            <person name="Andreopoulos B."/>
            <person name="Baker S."/>
            <person name="Barry K."/>
            <person name="Bills G."/>
            <person name="Bluhm B."/>
            <person name="Cannon C."/>
            <person name="Castanera R."/>
            <person name="Culley D."/>
            <person name="Daum C."/>
            <person name="Ezra D."/>
            <person name="Gonzalez J."/>
            <person name="Henrissat B."/>
            <person name="Kuo A."/>
            <person name="Liang C."/>
            <person name="Lipzen A."/>
            <person name="Lutzoni F."/>
            <person name="Magnuson J."/>
            <person name="Mondo S."/>
            <person name="Nolan M."/>
            <person name="Ohm R."/>
            <person name="Pangilinan J."/>
            <person name="Park H.-J."/>
            <person name="Ramirez L."/>
            <person name="Alfaro M."/>
            <person name="Sun H."/>
            <person name="Tritt A."/>
            <person name="Yoshinaga Y."/>
            <person name="Zwiers L.-H."/>
            <person name="Turgeon B."/>
            <person name="Goodwin S."/>
            <person name="Spatafora J."/>
            <person name="Crous P."/>
            <person name="Grigoriev I."/>
        </authorList>
    </citation>
    <scope>NUCLEOTIDE SEQUENCE</scope>
    <source>
        <strain evidence="4">CBS 122368</strain>
    </source>
</reference>
<evidence type="ECO:0000256" key="2">
    <source>
        <dbReference type="SAM" id="Phobius"/>
    </source>
</evidence>
<feature type="compositionally biased region" description="Low complexity" evidence="1">
    <location>
        <begin position="195"/>
        <end position="215"/>
    </location>
</feature>
<proteinExistence type="predicted"/>
<name>A0A6A6I0T5_9PLEO</name>
<dbReference type="RefSeq" id="XP_033678622.1">
    <property type="nucleotide sequence ID" value="XM_033829988.1"/>
</dbReference>
<keyword evidence="3" id="KW-0732">Signal</keyword>
<keyword evidence="2" id="KW-0812">Transmembrane</keyword>
<accession>A0A6A6I0T5</accession>
<keyword evidence="2" id="KW-0472">Membrane</keyword>
<evidence type="ECO:0000313" key="5">
    <source>
        <dbReference type="Proteomes" id="UP000800094"/>
    </source>
</evidence>
<organism evidence="4 5">
    <name type="scientific">Trematosphaeria pertusa</name>
    <dbReference type="NCBI Taxonomy" id="390896"/>
    <lineage>
        <taxon>Eukaryota</taxon>
        <taxon>Fungi</taxon>
        <taxon>Dikarya</taxon>
        <taxon>Ascomycota</taxon>
        <taxon>Pezizomycotina</taxon>
        <taxon>Dothideomycetes</taxon>
        <taxon>Pleosporomycetidae</taxon>
        <taxon>Pleosporales</taxon>
        <taxon>Massarineae</taxon>
        <taxon>Trematosphaeriaceae</taxon>
        <taxon>Trematosphaeria</taxon>
    </lineage>
</organism>
<feature type="region of interest" description="Disordered" evidence="1">
    <location>
        <begin position="184"/>
        <end position="225"/>
    </location>
</feature>